<dbReference type="EMBL" id="JAUFQU010000001">
    <property type="protein sequence ID" value="MDN3706859.1"/>
    <property type="molecule type" value="Genomic_DNA"/>
</dbReference>
<reference evidence="6" key="1">
    <citation type="journal article" date="2019" name="Int. J. Syst. Evol. Microbiol.">
        <title>The Global Catalogue of Microorganisms (GCM) 10K type strain sequencing project: providing services to taxonomists for standard genome sequencing and annotation.</title>
        <authorList>
            <consortium name="The Broad Institute Genomics Platform"/>
            <consortium name="The Broad Institute Genome Sequencing Center for Infectious Disease"/>
            <person name="Wu L."/>
            <person name="Ma J."/>
        </authorList>
    </citation>
    <scope>NUCLEOTIDE SEQUENCE [LARGE SCALE GENOMIC DNA]</scope>
    <source>
        <strain evidence="6">CECT 7184</strain>
    </source>
</reference>
<dbReference type="InterPro" id="IPR003959">
    <property type="entry name" value="ATPase_AAA_core"/>
</dbReference>
<sequence>MKLKDLAQNINISLESLQNFIFDFNIDISRCVDEKLEVTDKFQKFAKDNKEFLQLYNEDHGKEKTVKDIAQTLKIDEKEILNFFKENGLPNIDPNNFKTTVSSFLIHIYIGGNYDFITKAFPNAIHVTDRALIGYADLFFYVTDLLDPFINEDQIKEWGILRPTGIILYGPPGSGKIFWANKIANIIGYEFVHVYKDYLSVSAEASSKNQFNKFLMEKMKQPKTLLFIENFDELMHKSKDKMYIPEAMELINAILRHIQKNVHQEIVIVGSAEILSLINDDVVAPGRFDLQIPVFPPTEDERAELILFHMMQHLTHESPLCKILEKNNAHDKPFWEPLASQMKLFSNTMIIDFTQSLKKRIYAIYRKDENKDIQLTEQLLLAAFMEAKAKLNSSYLKRCAAFIMEAKQNVGTEFPHRILELESEFDFYKVKQEPIRQIGFKADEKENGLHETSEISEDFKEKESN</sequence>
<accession>A0ABT8CRQ8</accession>
<proteinExistence type="predicted"/>
<gene>
    <name evidence="5" type="ORF">QW060_06905</name>
</gene>
<evidence type="ECO:0000256" key="3">
    <source>
        <dbReference type="SAM" id="MobiDB-lite"/>
    </source>
</evidence>
<dbReference type="PANTHER" id="PTHR23077">
    <property type="entry name" value="AAA-FAMILY ATPASE"/>
    <property type="match status" value="1"/>
</dbReference>
<evidence type="ECO:0000313" key="5">
    <source>
        <dbReference type="EMBL" id="MDN3706859.1"/>
    </source>
</evidence>
<organism evidence="5 6">
    <name type="scientific">Paenimyroides ceti</name>
    <dbReference type="NCBI Taxonomy" id="395087"/>
    <lineage>
        <taxon>Bacteria</taxon>
        <taxon>Pseudomonadati</taxon>
        <taxon>Bacteroidota</taxon>
        <taxon>Flavobacteriia</taxon>
        <taxon>Flavobacteriales</taxon>
        <taxon>Flavobacteriaceae</taxon>
        <taxon>Paenimyroides</taxon>
    </lineage>
</organism>
<dbReference type="Pfam" id="PF00004">
    <property type="entry name" value="AAA"/>
    <property type="match status" value="1"/>
</dbReference>
<name>A0ABT8CRQ8_9FLAO</name>
<evidence type="ECO:0000256" key="2">
    <source>
        <dbReference type="ARBA" id="ARBA00022840"/>
    </source>
</evidence>
<dbReference type="Gene3D" id="3.40.50.300">
    <property type="entry name" value="P-loop containing nucleotide triphosphate hydrolases"/>
    <property type="match status" value="1"/>
</dbReference>
<comment type="caution">
    <text evidence="5">The sequence shown here is derived from an EMBL/GenBank/DDBJ whole genome shotgun (WGS) entry which is preliminary data.</text>
</comment>
<dbReference type="InterPro" id="IPR050168">
    <property type="entry name" value="AAA_ATPase_domain"/>
</dbReference>
<keyword evidence="2" id="KW-0067">ATP-binding</keyword>
<dbReference type="SUPFAM" id="SSF52540">
    <property type="entry name" value="P-loop containing nucleoside triphosphate hydrolases"/>
    <property type="match status" value="1"/>
</dbReference>
<keyword evidence="6" id="KW-1185">Reference proteome</keyword>
<evidence type="ECO:0000313" key="6">
    <source>
        <dbReference type="Proteomes" id="UP001242368"/>
    </source>
</evidence>
<feature type="domain" description="ATPase AAA-type core" evidence="4">
    <location>
        <begin position="166"/>
        <end position="293"/>
    </location>
</feature>
<dbReference type="Gene3D" id="1.10.8.60">
    <property type="match status" value="1"/>
</dbReference>
<keyword evidence="1" id="KW-0547">Nucleotide-binding</keyword>
<feature type="region of interest" description="Disordered" evidence="3">
    <location>
        <begin position="441"/>
        <end position="465"/>
    </location>
</feature>
<dbReference type="RefSeq" id="WP_290362910.1">
    <property type="nucleotide sequence ID" value="NZ_JAUFQU010000001.1"/>
</dbReference>
<dbReference type="PANTHER" id="PTHR23077:SF171">
    <property type="entry name" value="NUCLEAR VALOSIN-CONTAINING PROTEIN-LIKE"/>
    <property type="match status" value="1"/>
</dbReference>
<dbReference type="InterPro" id="IPR027417">
    <property type="entry name" value="P-loop_NTPase"/>
</dbReference>
<dbReference type="Proteomes" id="UP001242368">
    <property type="component" value="Unassembled WGS sequence"/>
</dbReference>
<evidence type="ECO:0000259" key="4">
    <source>
        <dbReference type="Pfam" id="PF00004"/>
    </source>
</evidence>
<protein>
    <submittedName>
        <fullName evidence="5">AAA family ATPase</fullName>
    </submittedName>
</protein>
<evidence type="ECO:0000256" key="1">
    <source>
        <dbReference type="ARBA" id="ARBA00022741"/>
    </source>
</evidence>